<gene>
    <name evidence="8" type="ORF">OO014_04115</name>
</gene>
<organism evidence="8 9">
    <name type="scientific">Intrasporangium calvum</name>
    <dbReference type="NCBI Taxonomy" id="53358"/>
    <lineage>
        <taxon>Bacteria</taxon>
        <taxon>Bacillati</taxon>
        <taxon>Actinomycetota</taxon>
        <taxon>Actinomycetes</taxon>
        <taxon>Micrococcales</taxon>
        <taxon>Intrasporangiaceae</taxon>
        <taxon>Intrasporangium</taxon>
    </lineage>
</organism>
<dbReference type="InterPro" id="IPR051790">
    <property type="entry name" value="Cytochrome_c-biogenesis_DsbD"/>
</dbReference>
<protein>
    <submittedName>
        <fullName evidence="8">Cytochrome c biogenesis CcdA family protein</fullName>
    </submittedName>
</protein>
<keyword evidence="5 6" id="KW-0472">Membrane</keyword>
<feature type="transmembrane region" description="Helical" evidence="6">
    <location>
        <begin position="132"/>
        <end position="157"/>
    </location>
</feature>
<dbReference type="PANTHER" id="PTHR31272">
    <property type="entry name" value="CYTOCHROME C-TYPE BIOGENESIS PROTEIN HI_1454-RELATED"/>
    <property type="match status" value="1"/>
</dbReference>
<evidence type="ECO:0000313" key="8">
    <source>
        <dbReference type="EMBL" id="MDC5696431.1"/>
    </source>
</evidence>
<evidence type="ECO:0000256" key="5">
    <source>
        <dbReference type="ARBA" id="ARBA00023136"/>
    </source>
</evidence>
<feature type="domain" description="Cytochrome C biogenesis protein transmembrane" evidence="7">
    <location>
        <begin position="12"/>
        <end position="225"/>
    </location>
</feature>
<reference evidence="8 9" key="1">
    <citation type="submission" date="2022-11" db="EMBL/GenBank/DDBJ databases">
        <title>Anaerobic phenanthrene biodegradation by a DNRA strain PheN6.</title>
        <authorList>
            <person name="Zhang Z."/>
        </authorList>
    </citation>
    <scope>NUCLEOTIDE SEQUENCE [LARGE SCALE GENOMIC DNA]</scope>
    <source>
        <strain evidence="8 9">PheN6</strain>
    </source>
</reference>
<feature type="transmembrane region" description="Helical" evidence="6">
    <location>
        <begin position="92"/>
        <end position="112"/>
    </location>
</feature>
<comment type="subcellular location">
    <subcellularLocation>
        <location evidence="1">Membrane</location>
        <topology evidence="1">Multi-pass membrane protein</topology>
    </subcellularLocation>
</comment>
<sequence length="247" mass="25737">MNVDLATGSLVLASLVALLAGLVSFASPCVLPLVPGFLGYVTGLSDESLEQRSRGRLVLGALLFVAGFTVVFLIAAAALSAIGVAFREHQSLLLRIGGALVIVMGVLFLGAGKSYAAQLGWRPRAGLLGAPLLGAAFAVGWSPCWGPTLGAIQAMAAPISAETGSIGRGLILATIYSVGLGLPFVLMAALWERAGRASDWLRRHRGVIQTFGGVMLIIVGLLMVTGLWENVIVWLQINFIATFQVAI</sequence>
<keyword evidence="4 6" id="KW-1133">Transmembrane helix</keyword>
<evidence type="ECO:0000256" key="4">
    <source>
        <dbReference type="ARBA" id="ARBA00022989"/>
    </source>
</evidence>
<feature type="transmembrane region" description="Helical" evidence="6">
    <location>
        <begin position="169"/>
        <end position="191"/>
    </location>
</feature>
<dbReference type="RefSeq" id="WP_272461007.1">
    <property type="nucleotide sequence ID" value="NZ_JAPFQL010000011.1"/>
</dbReference>
<evidence type="ECO:0000256" key="2">
    <source>
        <dbReference type="ARBA" id="ARBA00006143"/>
    </source>
</evidence>
<accession>A0ABT5GEW8</accession>
<feature type="transmembrane region" description="Helical" evidence="6">
    <location>
        <begin position="57"/>
        <end position="85"/>
    </location>
</feature>
<keyword evidence="9" id="KW-1185">Reference proteome</keyword>
<dbReference type="InterPro" id="IPR003834">
    <property type="entry name" value="Cyt_c_assmbl_TM_dom"/>
</dbReference>
<evidence type="ECO:0000256" key="1">
    <source>
        <dbReference type="ARBA" id="ARBA00004141"/>
    </source>
</evidence>
<dbReference type="Pfam" id="PF02683">
    <property type="entry name" value="DsbD_TM"/>
    <property type="match status" value="1"/>
</dbReference>
<evidence type="ECO:0000256" key="6">
    <source>
        <dbReference type="SAM" id="Phobius"/>
    </source>
</evidence>
<dbReference type="PANTHER" id="PTHR31272:SF4">
    <property type="entry name" value="CYTOCHROME C-TYPE BIOGENESIS PROTEIN HI_1454-RELATED"/>
    <property type="match status" value="1"/>
</dbReference>
<dbReference type="EMBL" id="JAPFQL010000011">
    <property type="protein sequence ID" value="MDC5696431.1"/>
    <property type="molecule type" value="Genomic_DNA"/>
</dbReference>
<evidence type="ECO:0000259" key="7">
    <source>
        <dbReference type="Pfam" id="PF02683"/>
    </source>
</evidence>
<keyword evidence="3 6" id="KW-0812">Transmembrane</keyword>
<evidence type="ECO:0000313" key="9">
    <source>
        <dbReference type="Proteomes" id="UP001150259"/>
    </source>
</evidence>
<evidence type="ECO:0000256" key="3">
    <source>
        <dbReference type="ARBA" id="ARBA00022692"/>
    </source>
</evidence>
<comment type="similarity">
    <text evidence="2">Belongs to the DsbD family.</text>
</comment>
<feature type="transmembrane region" description="Helical" evidence="6">
    <location>
        <begin position="211"/>
        <end position="235"/>
    </location>
</feature>
<proteinExistence type="inferred from homology"/>
<dbReference type="Proteomes" id="UP001150259">
    <property type="component" value="Unassembled WGS sequence"/>
</dbReference>
<comment type="caution">
    <text evidence="8">The sequence shown here is derived from an EMBL/GenBank/DDBJ whole genome shotgun (WGS) entry which is preliminary data.</text>
</comment>
<name>A0ABT5GEW8_9MICO</name>